<dbReference type="Proteomes" id="UP001334248">
    <property type="component" value="Unassembled WGS sequence"/>
</dbReference>
<dbReference type="InterPro" id="IPR024391">
    <property type="entry name" value="LDB19_N"/>
</dbReference>
<dbReference type="GeneID" id="90004708"/>
<evidence type="ECO:0000313" key="4">
    <source>
        <dbReference type="Proteomes" id="UP001334248"/>
    </source>
</evidence>
<proteinExistence type="predicted"/>
<keyword evidence="4" id="KW-1185">Reference proteome</keyword>
<protein>
    <submittedName>
        <fullName evidence="3">Endocytosis regulator</fullName>
    </submittedName>
</protein>
<feature type="domain" description="LDB19 N-terminal" evidence="2">
    <location>
        <begin position="142"/>
        <end position="318"/>
    </location>
</feature>
<dbReference type="Pfam" id="PF13002">
    <property type="entry name" value="LDB19"/>
    <property type="match status" value="1"/>
</dbReference>
<name>A0ABR0R7B6_9EURO</name>
<dbReference type="EMBL" id="JAVHJV010000035">
    <property type="protein sequence ID" value="KAK5936512.1"/>
    <property type="molecule type" value="Genomic_DNA"/>
</dbReference>
<sequence>MSRRPSVAHGSSTSTFDNGTEEVSRAEPRQAAPRHVQLIALRQLIGIRKTSTKFLEVLYPWKKEQKQCEARRETLRRNRRGCSRRPILPALSLDTMGYFEMIMESPPVLLHGSTTHSSGALLSGRLKFNVDALWGEVTLTTLKMVLQVKIELNIRAFRACSECVVRHQVLEEWNFLSRPNSYGESDDNQFPWSCLLEGRFPTTTESQLGSLTYSLVVNASTTTNQAITLTYPLQVSRAIRPGPDKISIRTFPPTGMMCQMSLPSVVHPVGKFPVSMLLSGVAERNEYRQLKWSIQKVFWRIDEHSIVKFEPCEKHKWKLSEGRTIQYVKSRQLGNGKVKTGWKNDSEIEGGKILLEFGAQLITSASQQIVCDSELWSCLEVKHDLVIELFVAEEFVNNTTKVVARTGASRLLTMRFALLVTNRAGMGISWDDEVPPLYSHVPPKPPAYNAALADGGQRRNFGYNDLEPAPTTECLEGVARSQHICCLIRRLKSARTIC</sequence>
<feature type="compositionally biased region" description="Polar residues" evidence="1">
    <location>
        <begin position="9"/>
        <end position="18"/>
    </location>
</feature>
<organism evidence="3 4">
    <name type="scientific">Knufia obscura</name>
    <dbReference type="NCBI Taxonomy" id="1635080"/>
    <lineage>
        <taxon>Eukaryota</taxon>
        <taxon>Fungi</taxon>
        <taxon>Dikarya</taxon>
        <taxon>Ascomycota</taxon>
        <taxon>Pezizomycotina</taxon>
        <taxon>Eurotiomycetes</taxon>
        <taxon>Chaetothyriomycetidae</taxon>
        <taxon>Chaetothyriales</taxon>
        <taxon>Trichomeriaceae</taxon>
        <taxon>Knufia</taxon>
    </lineage>
</organism>
<accession>A0ABR0R7B6</accession>
<comment type="caution">
    <text evidence="3">The sequence shown here is derived from an EMBL/GenBank/DDBJ whole genome shotgun (WGS) entry which is preliminary data.</text>
</comment>
<evidence type="ECO:0000256" key="1">
    <source>
        <dbReference type="SAM" id="MobiDB-lite"/>
    </source>
</evidence>
<reference evidence="3 4" key="1">
    <citation type="journal article" date="2023" name="Res Sq">
        <title>Genomic and morphological characterization of Knufia obscura isolated from the Mars 2020 spacecraft assembly facility.</title>
        <authorList>
            <person name="Chander A.M."/>
            <person name="Teixeira M.M."/>
            <person name="Singh N.K."/>
            <person name="Williams M.P."/>
            <person name="Parker C.W."/>
            <person name="Leo P."/>
            <person name="Stajich J.E."/>
            <person name="Torok T."/>
            <person name="Tighe S."/>
            <person name="Mason C.E."/>
            <person name="Venkateswaran K."/>
        </authorList>
    </citation>
    <scope>NUCLEOTIDE SEQUENCE [LARGE SCALE GENOMIC DNA]</scope>
    <source>
        <strain evidence="3 4">CCFEE 5817</strain>
    </source>
</reference>
<evidence type="ECO:0000313" key="3">
    <source>
        <dbReference type="EMBL" id="KAK5936512.1"/>
    </source>
</evidence>
<gene>
    <name evidence="3" type="primary">LDB19_4</name>
    <name evidence="3" type="ORF">PMZ80_011259</name>
</gene>
<evidence type="ECO:0000259" key="2">
    <source>
        <dbReference type="Pfam" id="PF13002"/>
    </source>
</evidence>
<feature type="region of interest" description="Disordered" evidence="1">
    <location>
        <begin position="1"/>
        <end position="30"/>
    </location>
</feature>
<dbReference type="RefSeq" id="XP_064724602.1">
    <property type="nucleotide sequence ID" value="XM_064879638.1"/>
</dbReference>